<dbReference type="EMBL" id="FUFA01000001">
    <property type="protein sequence ID" value="SPM32307.1"/>
    <property type="molecule type" value="Genomic_DNA"/>
</dbReference>
<evidence type="ECO:0000256" key="1">
    <source>
        <dbReference type="SAM" id="MobiDB-lite"/>
    </source>
</evidence>
<evidence type="ECO:0000313" key="2">
    <source>
        <dbReference type="EMBL" id="SPM32307.1"/>
    </source>
</evidence>
<accession>A0A2U3NL89</accession>
<dbReference type="InterPro" id="IPR036689">
    <property type="entry name" value="ESAT-6-like_sf"/>
</dbReference>
<dbReference type="AlphaFoldDB" id="A0A2U3NL89"/>
<dbReference type="Proteomes" id="UP000240988">
    <property type="component" value="Unassembled WGS sequence"/>
</dbReference>
<dbReference type="SUPFAM" id="SSF140453">
    <property type="entry name" value="EsxAB dimer-like"/>
    <property type="match status" value="1"/>
</dbReference>
<keyword evidence="3" id="KW-1185">Reference proteome</keyword>
<proteinExistence type="predicted"/>
<name>A0A2U3NL89_9MYCO</name>
<sequence>VGSLTPADVKRWDPNAIHAVFQTASGRAKTLQHLGDSLDQAHNVLADWQGEAGDAFRVDLGKIRRDIETDGAESKQVAAAVSQAEGDVTACERELDDVERAAQANGWSVTADWRIKLGDKGIDTHRIDLANELQILQGELNACKVHAHNADHELAAAIGSAVGDVPAAPAGPRAGGAPPQQGPPNPAPGEKPKTWKDLLMPGGPASAGPDGAPPKGVPDPAGAGVGGKPKTWKDLVLPATPAEAAPGGAPPKGAPNPAAVGPGGAPLKNGPPSAGVGGAPKTWKQMLLPGGPADAGPGGVPLPRPSPAELENARTLLRKVMMTDGTPPDQIEARINEYLSTTPQQWIDRSIPDHMPSEPKAPPPPGFGEGFGDRWFATEQQIHDLLGVGGKGAPGALKAWAQLLSGTAETAVNPVGGAINEAQSALDSPSPAYFLGQKASDGAWALPGMIFGGEGAAVGRVADLEAAGIDYGPTHLPHAPIGLDNPIHYHSFADQAGQDLYSAFAHGEPTTDLNRVLADMSTHYVGDNPDRVILGKFDGHDGGYIGGGRGEGGIYFDTGDPAWDAMTYGLGKQEQSLVWPVNEQFLRAQMENHVGRIDYILDREKYTSLEDMMLGRVGSYSAMEVDFLNRHAAAYGYERVGNSWVYIGAK</sequence>
<protein>
    <submittedName>
        <fullName evidence="2">Uncharacterized protein</fullName>
    </submittedName>
</protein>
<feature type="region of interest" description="Disordered" evidence="1">
    <location>
        <begin position="166"/>
        <end position="277"/>
    </location>
</feature>
<reference evidence="2 3" key="1">
    <citation type="submission" date="2017-01" db="EMBL/GenBank/DDBJ databases">
        <authorList>
            <consortium name="Urmite Genomes"/>
        </authorList>
    </citation>
    <scope>NUCLEOTIDE SEQUENCE [LARGE SCALE GENOMIC DNA]</scope>
    <source>
        <strain evidence="2 3">AB57</strain>
    </source>
</reference>
<gene>
    <name evidence="2" type="ORF">MRAB57_105</name>
</gene>
<dbReference type="STRING" id="1841860.GCA_900157375_00104"/>
<feature type="compositionally biased region" description="Low complexity" evidence="1">
    <location>
        <begin position="238"/>
        <end position="247"/>
    </location>
</feature>
<feature type="compositionally biased region" description="Pro residues" evidence="1">
    <location>
        <begin position="180"/>
        <end position="189"/>
    </location>
</feature>
<organism evidence="2 3">
    <name type="scientific">Mycobacterium rhizamassiliense</name>
    <dbReference type="NCBI Taxonomy" id="1841860"/>
    <lineage>
        <taxon>Bacteria</taxon>
        <taxon>Bacillati</taxon>
        <taxon>Actinomycetota</taxon>
        <taxon>Actinomycetes</taxon>
        <taxon>Mycobacteriales</taxon>
        <taxon>Mycobacteriaceae</taxon>
        <taxon>Mycobacterium</taxon>
    </lineage>
</organism>
<feature type="compositionally biased region" description="Low complexity" evidence="1">
    <location>
        <begin position="166"/>
        <end position="179"/>
    </location>
</feature>
<evidence type="ECO:0000313" key="3">
    <source>
        <dbReference type="Proteomes" id="UP000240988"/>
    </source>
</evidence>
<feature type="compositionally biased region" description="Low complexity" evidence="1">
    <location>
        <begin position="201"/>
        <end position="210"/>
    </location>
</feature>
<feature type="non-terminal residue" evidence="2">
    <location>
        <position position="1"/>
    </location>
</feature>